<name>A0A0U5BEW7_9BACL</name>
<dbReference type="RefSeq" id="WP_096466513.1">
    <property type="nucleotide sequence ID" value="NZ_AP017312.1"/>
</dbReference>
<dbReference type="SUPFAM" id="SSF158622">
    <property type="entry name" value="YheA/YmcA-like"/>
    <property type="match status" value="1"/>
</dbReference>
<dbReference type="AlphaFoldDB" id="A0A0U5BEW7"/>
<dbReference type="InterPro" id="IPR023378">
    <property type="entry name" value="YheA/YmcA-like_dom_sf"/>
</dbReference>
<dbReference type="PANTHER" id="PTHR38448">
    <property type="entry name" value="REGULATORY PROTEIN YLBF-RELATED"/>
    <property type="match status" value="1"/>
</dbReference>
<dbReference type="Proteomes" id="UP000217696">
    <property type="component" value="Chromosome"/>
</dbReference>
<evidence type="ECO:0000313" key="2">
    <source>
        <dbReference type="Proteomes" id="UP000217696"/>
    </source>
</evidence>
<keyword evidence="2" id="KW-1185">Reference proteome</keyword>
<proteinExistence type="predicted"/>
<reference evidence="1 2" key="1">
    <citation type="submission" date="2015-12" db="EMBL/GenBank/DDBJ databases">
        <title>Genome sequence of Aneurinibacillus soli.</title>
        <authorList>
            <person name="Lee J.S."/>
            <person name="Lee K.C."/>
            <person name="Kim K.K."/>
            <person name="Lee B.W."/>
        </authorList>
    </citation>
    <scope>NUCLEOTIDE SEQUENCE [LARGE SCALE GENOMIC DNA]</scope>
    <source>
        <strain evidence="1 2">CB4</strain>
    </source>
</reference>
<dbReference type="KEGG" id="asoc:CB4_02984"/>
<dbReference type="OrthoDB" id="2167788at2"/>
<dbReference type="InterPro" id="IPR010368">
    <property type="entry name" value="Com_YlbF"/>
</dbReference>
<organism evidence="1 2">
    <name type="scientific">Aneurinibacillus soli</name>
    <dbReference type="NCBI Taxonomy" id="1500254"/>
    <lineage>
        <taxon>Bacteria</taxon>
        <taxon>Bacillati</taxon>
        <taxon>Bacillota</taxon>
        <taxon>Bacilli</taxon>
        <taxon>Bacillales</taxon>
        <taxon>Paenibacillaceae</taxon>
        <taxon>Aneurinibacillus group</taxon>
        <taxon>Aneurinibacillus</taxon>
    </lineage>
</organism>
<dbReference type="Gene3D" id="1.20.1500.10">
    <property type="entry name" value="YheA/YmcA-like"/>
    <property type="match status" value="1"/>
</dbReference>
<gene>
    <name evidence="1" type="ORF">CB4_02984</name>
</gene>
<dbReference type="Pfam" id="PF06133">
    <property type="entry name" value="Com_YlbF"/>
    <property type="match status" value="1"/>
</dbReference>
<sequence length="145" mass="16461">MEENKEHTLDYDSILGQARDLAGLIADSEEVERFKQAEKKINANETVQRLIAEIKQKQKRIVTLEHNRKDDQIPALEQEIDALQDELDQIPIVVEFRQSQADINELLQMVTSAIASKVSEHIIVSTGGDPLYNEIGYSKVVPHLE</sequence>
<dbReference type="EMBL" id="AP017312">
    <property type="protein sequence ID" value="BAU28807.1"/>
    <property type="molecule type" value="Genomic_DNA"/>
</dbReference>
<dbReference type="PIRSF" id="PIRSF021287">
    <property type="entry name" value="Biofilm_formation_YmcA"/>
    <property type="match status" value="1"/>
</dbReference>
<dbReference type="PANTHER" id="PTHR38448:SF1">
    <property type="entry name" value="YLBF FAMILY REGULATOR"/>
    <property type="match status" value="1"/>
</dbReference>
<evidence type="ECO:0000313" key="1">
    <source>
        <dbReference type="EMBL" id="BAU28807.1"/>
    </source>
</evidence>
<dbReference type="InterPro" id="IPR016783">
    <property type="entry name" value="Biofilm_formation_YmcA"/>
</dbReference>
<dbReference type="InterPro" id="IPR052767">
    <property type="entry name" value="Bact_com_dev_regulator"/>
</dbReference>
<accession>A0A0U5BEW7</accession>
<protein>
    <submittedName>
        <fullName evidence="1">Uncharacterized protein</fullName>
    </submittedName>
</protein>